<dbReference type="GO" id="GO:0016616">
    <property type="term" value="F:oxidoreductase activity, acting on the CH-OH group of donors, NAD or NADP as acceptor"/>
    <property type="evidence" value="ECO:0007669"/>
    <property type="project" value="UniProtKB-ARBA"/>
</dbReference>
<comment type="caution">
    <text evidence="5">The sequence shown here is derived from an EMBL/GenBank/DDBJ whole genome shotgun (WGS) entry which is preliminary data.</text>
</comment>
<evidence type="ECO:0000256" key="3">
    <source>
        <dbReference type="RuleBase" id="RU000363"/>
    </source>
</evidence>
<dbReference type="PANTHER" id="PTHR43115">
    <property type="entry name" value="DEHYDROGENASE/REDUCTASE SDR FAMILY MEMBER 11"/>
    <property type="match status" value="1"/>
</dbReference>
<reference evidence="5" key="2">
    <citation type="journal article" date="2023" name="BMC Genomics">
        <title>Pest status, molecular evolution, and epigenetic factors derived from the genome assembly of Frankliniella fusca, a thysanopteran phytovirus vector.</title>
        <authorList>
            <person name="Catto M.A."/>
            <person name="Labadie P.E."/>
            <person name="Jacobson A.L."/>
            <person name="Kennedy G.G."/>
            <person name="Srinivasan R."/>
            <person name="Hunt B.G."/>
        </authorList>
    </citation>
    <scope>NUCLEOTIDE SEQUENCE</scope>
    <source>
        <strain evidence="5">PL_HMW_Pooled</strain>
    </source>
</reference>
<evidence type="ECO:0000256" key="2">
    <source>
        <dbReference type="ARBA" id="ARBA00023002"/>
    </source>
</evidence>
<dbReference type="Proteomes" id="UP001219518">
    <property type="component" value="Unassembled WGS sequence"/>
</dbReference>
<organism evidence="5 6">
    <name type="scientific">Frankliniella fusca</name>
    <dbReference type="NCBI Taxonomy" id="407009"/>
    <lineage>
        <taxon>Eukaryota</taxon>
        <taxon>Metazoa</taxon>
        <taxon>Ecdysozoa</taxon>
        <taxon>Arthropoda</taxon>
        <taxon>Hexapoda</taxon>
        <taxon>Insecta</taxon>
        <taxon>Pterygota</taxon>
        <taxon>Neoptera</taxon>
        <taxon>Paraneoptera</taxon>
        <taxon>Thysanoptera</taxon>
        <taxon>Terebrantia</taxon>
        <taxon>Thripoidea</taxon>
        <taxon>Thripidae</taxon>
        <taxon>Frankliniella</taxon>
    </lineage>
</organism>
<keyword evidence="6" id="KW-1185">Reference proteome</keyword>
<evidence type="ECO:0000256" key="1">
    <source>
        <dbReference type="ARBA" id="ARBA00006484"/>
    </source>
</evidence>
<dbReference type="AlphaFoldDB" id="A0AAE1HGB8"/>
<dbReference type="SUPFAM" id="SSF51735">
    <property type="entry name" value="NAD(P)-binding Rossmann-fold domains"/>
    <property type="match status" value="1"/>
</dbReference>
<dbReference type="PRINTS" id="PR00081">
    <property type="entry name" value="GDHRDH"/>
</dbReference>
<feature type="region of interest" description="Disordered" evidence="4">
    <location>
        <begin position="1"/>
        <end position="40"/>
    </location>
</feature>
<evidence type="ECO:0000256" key="4">
    <source>
        <dbReference type="SAM" id="MobiDB-lite"/>
    </source>
</evidence>
<dbReference type="PANTHER" id="PTHR43115:SF4">
    <property type="entry name" value="DEHYDROGENASE_REDUCTASE SDR FAMILY MEMBER 11"/>
    <property type="match status" value="1"/>
</dbReference>
<name>A0AAE1HGB8_9NEOP</name>
<feature type="non-terminal residue" evidence="5">
    <location>
        <position position="1"/>
    </location>
</feature>
<keyword evidence="2" id="KW-0560">Oxidoreductase</keyword>
<dbReference type="EMBL" id="JAHWGI010001023">
    <property type="protein sequence ID" value="KAK3920846.1"/>
    <property type="molecule type" value="Genomic_DNA"/>
</dbReference>
<gene>
    <name evidence="5" type="ORF">KUF71_010083</name>
</gene>
<comment type="similarity">
    <text evidence="1 3">Belongs to the short-chain dehydrogenases/reductases (SDR) family.</text>
</comment>
<feature type="compositionally biased region" description="Basic and acidic residues" evidence="4">
    <location>
        <begin position="12"/>
        <end position="28"/>
    </location>
</feature>
<sequence>PWPGRHPSCGRAEPERQCPSSPHEDRAGKATPRLQETSTAAGMDRFAGRVAVVTGASCGIGAQIAEQFVKAGILVVGVARREQLLTELAARLEGEKGKLYPVAADLTREEDIRRLYEWVDDNLGGVSVVVNNAGMLTLTPLQDLDAATVQNVVSLNLTGVMLSCREAILSMKKHGIKDGHIININSVAGHFIHNYQPLSTSVYAPAKHGITALCKALRYDVQALEGYKIRVTSVSPGAVATEMLPKEYTSSMKEILQPQDVADAVCYVLSCPPSVEIAELTIRPTGEKA</sequence>
<evidence type="ECO:0000313" key="5">
    <source>
        <dbReference type="EMBL" id="KAK3920846.1"/>
    </source>
</evidence>
<dbReference type="InterPro" id="IPR002347">
    <property type="entry name" value="SDR_fam"/>
</dbReference>
<proteinExistence type="inferred from homology"/>
<dbReference type="PRINTS" id="PR00080">
    <property type="entry name" value="SDRFAMILY"/>
</dbReference>
<dbReference type="Gene3D" id="3.40.50.720">
    <property type="entry name" value="NAD(P)-binding Rossmann-like Domain"/>
    <property type="match status" value="1"/>
</dbReference>
<reference evidence="5" key="1">
    <citation type="submission" date="2021-07" db="EMBL/GenBank/DDBJ databases">
        <authorList>
            <person name="Catto M.A."/>
            <person name="Jacobson A."/>
            <person name="Kennedy G."/>
            <person name="Labadie P."/>
            <person name="Hunt B.G."/>
            <person name="Srinivasan R."/>
        </authorList>
    </citation>
    <scope>NUCLEOTIDE SEQUENCE</scope>
    <source>
        <strain evidence="5">PL_HMW_Pooled</strain>
        <tissue evidence="5">Head</tissue>
    </source>
</reference>
<dbReference type="InterPro" id="IPR036291">
    <property type="entry name" value="NAD(P)-bd_dom_sf"/>
</dbReference>
<dbReference type="Pfam" id="PF00106">
    <property type="entry name" value="adh_short"/>
    <property type="match status" value="1"/>
</dbReference>
<accession>A0AAE1HGB8</accession>
<evidence type="ECO:0000313" key="6">
    <source>
        <dbReference type="Proteomes" id="UP001219518"/>
    </source>
</evidence>
<protein>
    <submittedName>
        <fullName evidence="5">Farnesol dehydrogenase</fullName>
    </submittedName>
</protein>
<dbReference type="FunFam" id="3.40.50.720:FF:000047">
    <property type="entry name" value="NADP-dependent L-serine/L-allo-threonine dehydrogenase"/>
    <property type="match status" value="1"/>
</dbReference>